<dbReference type="InterPro" id="IPR006527">
    <property type="entry name" value="F-box-assoc_dom_typ1"/>
</dbReference>
<dbReference type="InterPro" id="IPR050796">
    <property type="entry name" value="SCF_F-box_component"/>
</dbReference>
<dbReference type="NCBIfam" id="TIGR01640">
    <property type="entry name" value="F_box_assoc_1"/>
    <property type="match status" value="1"/>
</dbReference>
<evidence type="ECO:0000313" key="4">
    <source>
        <dbReference type="Proteomes" id="UP001419268"/>
    </source>
</evidence>
<dbReference type="AlphaFoldDB" id="A0AAP0EJQ0"/>
<reference evidence="3 4" key="1">
    <citation type="submission" date="2024-01" db="EMBL/GenBank/DDBJ databases">
        <title>Genome assemblies of Stephania.</title>
        <authorList>
            <person name="Yang L."/>
        </authorList>
    </citation>
    <scope>NUCLEOTIDE SEQUENCE [LARGE SCALE GENOMIC DNA]</scope>
    <source>
        <strain evidence="3">JXDWG</strain>
        <tissue evidence="3">Leaf</tissue>
    </source>
</reference>
<feature type="region of interest" description="Disordered" evidence="1">
    <location>
        <begin position="591"/>
        <end position="629"/>
    </location>
</feature>
<feature type="domain" description="F-box" evidence="2">
    <location>
        <begin position="1"/>
        <end position="44"/>
    </location>
</feature>
<dbReference type="Gene3D" id="1.20.1280.50">
    <property type="match status" value="1"/>
</dbReference>
<feature type="compositionally biased region" description="Basic and acidic residues" evidence="1">
    <location>
        <begin position="619"/>
        <end position="629"/>
    </location>
</feature>
<dbReference type="PROSITE" id="PS50181">
    <property type="entry name" value="FBOX"/>
    <property type="match status" value="1"/>
</dbReference>
<name>A0AAP0EJQ0_9MAGN</name>
<evidence type="ECO:0000259" key="2">
    <source>
        <dbReference type="PROSITE" id="PS50181"/>
    </source>
</evidence>
<dbReference type="SUPFAM" id="SSF81383">
    <property type="entry name" value="F-box domain"/>
    <property type="match status" value="1"/>
</dbReference>
<dbReference type="InterPro" id="IPR017451">
    <property type="entry name" value="F-box-assoc_interact_dom"/>
</dbReference>
<dbReference type="CDD" id="cd22157">
    <property type="entry name" value="F-box_AtFBW1-like"/>
    <property type="match status" value="1"/>
</dbReference>
<proteinExistence type="predicted"/>
<dbReference type="Proteomes" id="UP001419268">
    <property type="component" value="Unassembled WGS sequence"/>
</dbReference>
<dbReference type="EMBL" id="JBBNAG010000011">
    <property type="protein sequence ID" value="KAK9094746.1"/>
    <property type="molecule type" value="Genomic_DNA"/>
</dbReference>
<dbReference type="InterPro" id="IPR036047">
    <property type="entry name" value="F-box-like_dom_sf"/>
</dbReference>
<dbReference type="Pfam" id="PF00646">
    <property type="entry name" value="F-box"/>
    <property type="match status" value="1"/>
</dbReference>
<keyword evidence="4" id="KW-1185">Reference proteome</keyword>
<evidence type="ECO:0000256" key="1">
    <source>
        <dbReference type="SAM" id="MobiDB-lite"/>
    </source>
</evidence>
<dbReference type="Pfam" id="PF07734">
    <property type="entry name" value="FBA_1"/>
    <property type="match status" value="1"/>
</dbReference>
<evidence type="ECO:0000313" key="3">
    <source>
        <dbReference type="EMBL" id="KAK9094746.1"/>
    </source>
</evidence>
<sequence>MSIFPHEIIECILSRLPVKSLLRFRCVSKSWLELISDPDFIKSHLKQSNLSNDVKIILKSDSIIYSLDLVDGNLVVDPHRPYEPSFWDDDDLILDSCDGLLYMFSLNYYFKSVWNPSTRERTVLPDCPSRPSGDIIDYMEASYGFFYDPITDDYKVVEIHYYDSEDEDTLSEVRVYSFASNSWKVITEFLYACISTTGVLTNGALHWVAHHCDTSEQSRLMISFDIGSEEFQEVPLPEFKDGNAYLSVAVLAGSLCILRHGALSLEAWVMKNYGVRETWTMFFSIGEPVYNLHSFCKPLCILKNGEVLLTMKGEQLILYDPKDGRVRNIRVRGLSKWDEMKIYVESLVSFNYEESEASEANGHVTQLREELLQPQLGSAEPTLVDGTTSHYMTVSGQQKGQVYNMDMEEQAMDGVTAEGSSSSAPIYTEEQFQRQVERIVDKRLSEMQEQLRVEMQTEMQVHARVIEHRLLAQMAGTSSALQPQQHHHTPDESIGDYQRRLEEMTQVSLDVPVDEDELCYEISQRGPKRRVCGLGSYARPIHDRGGTTSQAREILRLTEEFSYLREGQRRHDETMSRLLAFLRQRHPGVDFGDLRASTSQASPHQTLLADASPSQAPTNHDDYGEDDHI</sequence>
<gene>
    <name evidence="3" type="ORF">Scep_026215</name>
</gene>
<dbReference type="SMART" id="SM00256">
    <property type="entry name" value="FBOX"/>
    <property type="match status" value="1"/>
</dbReference>
<dbReference type="PANTHER" id="PTHR31672">
    <property type="entry name" value="BNACNNG10540D PROTEIN"/>
    <property type="match status" value="1"/>
</dbReference>
<accession>A0AAP0EJQ0</accession>
<dbReference type="PANTHER" id="PTHR31672:SF13">
    <property type="entry name" value="F-BOX PROTEIN CPR30-LIKE"/>
    <property type="match status" value="1"/>
</dbReference>
<dbReference type="InterPro" id="IPR001810">
    <property type="entry name" value="F-box_dom"/>
</dbReference>
<dbReference type="InterPro" id="IPR011043">
    <property type="entry name" value="Gal_Oxase/kelch_b-propeller"/>
</dbReference>
<comment type="caution">
    <text evidence="3">The sequence shown here is derived from an EMBL/GenBank/DDBJ whole genome shotgun (WGS) entry which is preliminary data.</text>
</comment>
<protein>
    <recommendedName>
        <fullName evidence="2">F-box domain-containing protein</fullName>
    </recommendedName>
</protein>
<feature type="compositionally biased region" description="Polar residues" evidence="1">
    <location>
        <begin position="596"/>
        <end position="605"/>
    </location>
</feature>
<organism evidence="3 4">
    <name type="scientific">Stephania cephalantha</name>
    <dbReference type="NCBI Taxonomy" id="152367"/>
    <lineage>
        <taxon>Eukaryota</taxon>
        <taxon>Viridiplantae</taxon>
        <taxon>Streptophyta</taxon>
        <taxon>Embryophyta</taxon>
        <taxon>Tracheophyta</taxon>
        <taxon>Spermatophyta</taxon>
        <taxon>Magnoliopsida</taxon>
        <taxon>Ranunculales</taxon>
        <taxon>Menispermaceae</taxon>
        <taxon>Menispermoideae</taxon>
        <taxon>Cissampelideae</taxon>
        <taxon>Stephania</taxon>
    </lineage>
</organism>
<dbReference type="SUPFAM" id="SSF50965">
    <property type="entry name" value="Galactose oxidase, central domain"/>
    <property type="match status" value="1"/>
</dbReference>